<protein>
    <submittedName>
        <fullName evidence="1">Uncharacterized protein</fullName>
    </submittedName>
</protein>
<gene>
    <name evidence="1" type="ORF">ABE41_006360</name>
</gene>
<name>A0A1B1Z2J1_9BACL</name>
<dbReference type="AlphaFoldDB" id="A0A1B1Z2J1"/>
<sequence length="122" mass="13924">MFFGINDAFHFSTDGDDFNTVKNGTEEFVLGKVETVHVLSKENRVLILTRDSQTTDYLFGFDLEGQLLFKVEPPEHYHFWYLSGKQVACTEADDQAKKSPLSGWWFSIDLLNGNMEMGSPAY</sequence>
<dbReference type="RefSeq" id="WP_066287672.1">
    <property type="nucleotide sequence ID" value="NZ_CP016761.1"/>
</dbReference>
<organism evidence="1 2">
    <name type="scientific">Fictibacillus arsenicus</name>
    <dbReference type="NCBI Taxonomy" id="255247"/>
    <lineage>
        <taxon>Bacteria</taxon>
        <taxon>Bacillati</taxon>
        <taxon>Bacillota</taxon>
        <taxon>Bacilli</taxon>
        <taxon>Bacillales</taxon>
        <taxon>Fictibacillaceae</taxon>
        <taxon>Fictibacillus</taxon>
    </lineage>
</organism>
<accession>A0A1B1Z2J1</accession>
<reference evidence="1 2" key="1">
    <citation type="submission" date="2016-08" db="EMBL/GenBank/DDBJ databases">
        <title>Complete genome sequence of Fictibacillus arsenicus G25-54, a strain with toxicity to nematodes and a potential arsenic-resistance activity.</title>
        <authorList>
            <person name="Zheng Z."/>
        </authorList>
    </citation>
    <scope>NUCLEOTIDE SEQUENCE [LARGE SCALE GENOMIC DNA]</scope>
    <source>
        <strain evidence="1 2">G25-54</strain>
    </source>
</reference>
<dbReference type="EMBL" id="CP016761">
    <property type="protein sequence ID" value="ANX11624.1"/>
    <property type="molecule type" value="Genomic_DNA"/>
</dbReference>
<dbReference type="OrthoDB" id="2886591at2"/>
<evidence type="ECO:0000313" key="2">
    <source>
        <dbReference type="Proteomes" id="UP000077412"/>
    </source>
</evidence>
<keyword evidence="2" id="KW-1185">Reference proteome</keyword>
<dbReference type="KEGG" id="far:ABE41_006360"/>
<proteinExistence type="predicted"/>
<evidence type="ECO:0000313" key="1">
    <source>
        <dbReference type="EMBL" id="ANX11624.1"/>
    </source>
</evidence>
<dbReference type="Proteomes" id="UP000077412">
    <property type="component" value="Chromosome"/>
</dbReference>